<dbReference type="Gramene" id="TuG1812G0200005045.01.T06">
    <property type="protein sequence ID" value="TuG1812G0200005045.01.T06.cds323805"/>
    <property type="gene ID" value="TuG1812G0200005045.01"/>
</dbReference>
<proteinExistence type="predicted"/>
<evidence type="ECO:0000313" key="2">
    <source>
        <dbReference type="EnsemblPlants" id="TuG1812G0200005045.01.T07.cds323805"/>
    </source>
</evidence>
<reference evidence="2" key="2">
    <citation type="submission" date="2018-03" db="EMBL/GenBank/DDBJ databases">
        <title>The Triticum urartu genome reveals the dynamic nature of wheat genome evolution.</title>
        <authorList>
            <person name="Ling H."/>
            <person name="Ma B."/>
            <person name="Shi X."/>
            <person name="Liu H."/>
            <person name="Dong L."/>
            <person name="Sun H."/>
            <person name="Cao Y."/>
            <person name="Gao Q."/>
            <person name="Zheng S."/>
            <person name="Li Y."/>
            <person name="Yu Y."/>
            <person name="Du H."/>
            <person name="Qi M."/>
            <person name="Li Y."/>
            <person name="Yu H."/>
            <person name="Cui Y."/>
            <person name="Wang N."/>
            <person name="Chen C."/>
            <person name="Wu H."/>
            <person name="Zhao Y."/>
            <person name="Zhang J."/>
            <person name="Li Y."/>
            <person name="Zhou W."/>
            <person name="Zhang B."/>
            <person name="Hu W."/>
            <person name="Eijk M."/>
            <person name="Tang J."/>
            <person name="Witsenboer H."/>
            <person name="Zhao S."/>
            <person name="Li Z."/>
            <person name="Zhang A."/>
            <person name="Wang D."/>
            <person name="Liang C."/>
        </authorList>
    </citation>
    <scope>NUCLEOTIDE SEQUENCE [LARGE SCALE GENOMIC DNA]</scope>
    <source>
        <strain evidence="2">cv. G1812</strain>
    </source>
</reference>
<dbReference type="Gramene" id="TuG1812G0200005045.01.T05">
    <property type="protein sequence ID" value="TuG1812G0200005045.01.T05.cds323805"/>
    <property type="gene ID" value="TuG1812G0200005045.01"/>
</dbReference>
<evidence type="ECO:0000313" key="3">
    <source>
        <dbReference type="Proteomes" id="UP000015106"/>
    </source>
</evidence>
<feature type="region of interest" description="Disordered" evidence="1">
    <location>
        <begin position="20"/>
        <end position="88"/>
    </location>
</feature>
<dbReference type="EnsemblPlants" id="TuG1812G0200005045.01.T09">
    <property type="protein sequence ID" value="TuG1812G0200005045.01.T09.cds323805"/>
    <property type="gene ID" value="TuG1812G0200005045.01"/>
</dbReference>
<dbReference type="EnsemblPlants" id="TuG1812G0200005045.01.T07">
    <property type="protein sequence ID" value="TuG1812G0200005045.01.T07.cds323805"/>
    <property type="gene ID" value="TuG1812G0200005045.01"/>
</dbReference>
<dbReference type="Gramene" id="TuG1812G0200005045.01.T07">
    <property type="protein sequence ID" value="TuG1812G0200005045.01.T07.cds323805"/>
    <property type="gene ID" value="TuG1812G0200005045.01"/>
</dbReference>
<dbReference type="Gramene" id="TuG1812G0200005045.01.T08">
    <property type="protein sequence ID" value="TuG1812G0200005045.01.T08.cds323805"/>
    <property type="gene ID" value="TuG1812G0200005045.01"/>
</dbReference>
<organism evidence="2 3">
    <name type="scientific">Triticum urartu</name>
    <name type="common">Red wild einkorn</name>
    <name type="synonym">Crithodium urartu</name>
    <dbReference type="NCBI Taxonomy" id="4572"/>
    <lineage>
        <taxon>Eukaryota</taxon>
        <taxon>Viridiplantae</taxon>
        <taxon>Streptophyta</taxon>
        <taxon>Embryophyta</taxon>
        <taxon>Tracheophyta</taxon>
        <taxon>Spermatophyta</taxon>
        <taxon>Magnoliopsida</taxon>
        <taxon>Liliopsida</taxon>
        <taxon>Poales</taxon>
        <taxon>Poaceae</taxon>
        <taxon>BOP clade</taxon>
        <taxon>Pooideae</taxon>
        <taxon>Triticodae</taxon>
        <taxon>Triticeae</taxon>
        <taxon>Triticinae</taxon>
        <taxon>Triticum</taxon>
    </lineage>
</organism>
<accession>A0A8R7TM01</accession>
<dbReference type="Gramene" id="TuG1812G0200005045.01.T02">
    <property type="protein sequence ID" value="TuG1812G0200005045.01.T02.cds323805"/>
    <property type="gene ID" value="TuG1812G0200005045.01"/>
</dbReference>
<dbReference type="EnsemblPlants" id="TuG1812G0200005045.01.T05">
    <property type="protein sequence ID" value="TuG1812G0200005045.01.T05.cds323805"/>
    <property type="gene ID" value="TuG1812G0200005045.01"/>
</dbReference>
<dbReference type="EnsemblPlants" id="TuG1812G0200005045.01.T06">
    <property type="protein sequence ID" value="TuG1812G0200005045.01.T06.cds323805"/>
    <property type="gene ID" value="TuG1812G0200005045.01"/>
</dbReference>
<keyword evidence="3" id="KW-1185">Reference proteome</keyword>
<dbReference type="Proteomes" id="UP000015106">
    <property type="component" value="Chromosome 2"/>
</dbReference>
<dbReference type="Gramene" id="TuG1812G0200005045.01.T09">
    <property type="protein sequence ID" value="TuG1812G0200005045.01.T09.cds323805"/>
    <property type="gene ID" value="TuG1812G0200005045.01"/>
</dbReference>
<name>A0A8R7TM01_TRIUA</name>
<dbReference type="EnsemblPlants" id="TuG1812G0200005045.01.T04">
    <property type="protein sequence ID" value="TuG1812G0200005045.01.T04.cds323805"/>
    <property type="gene ID" value="TuG1812G0200005045.01"/>
</dbReference>
<evidence type="ECO:0000256" key="1">
    <source>
        <dbReference type="SAM" id="MobiDB-lite"/>
    </source>
</evidence>
<protein>
    <submittedName>
        <fullName evidence="2">Uncharacterized protein</fullName>
    </submittedName>
</protein>
<dbReference type="Gramene" id="TuG1812G0200005045.01.T04">
    <property type="protein sequence ID" value="TuG1812G0200005045.01.T04.cds323805"/>
    <property type="gene ID" value="TuG1812G0200005045.01"/>
</dbReference>
<reference evidence="2" key="3">
    <citation type="submission" date="2022-06" db="UniProtKB">
        <authorList>
            <consortium name="EnsemblPlants"/>
        </authorList>
    </citation>
    <scope>IDENTIFICATION</scope>
</reference>
<dbReference type="AlphaFoldDB" id="A0A8R7TM01"/>
<sequence>MANPARVGWGCAPPRTAAMMEGSAGASQAPDRRARRVAAPPGQPLTPHRGGVAWMRASDQIRSQCMSSSPWPTRLASAGAAPLPERRQ</sequence>
<feature type="compositionally biased region" description="Polar residues" evidence="1">
    <location>
        <begin position="60"/>
        <end position="71"/>
    </location>
</feature>
<reference evidence="3" key="1">
    <citation type="journal article" date="2013" name="Nature">
        <title>Draft genome of the wheat A-genome progenitor Triticum urartu.</title>
        <authorList>
            <person name="Ling H.Q."/>
            <person name="Zhao S."/>
            <person name="Liu D."/>
            <person name="Wang J."/>
            <person name="Sun H."/>
            <person name="Zhang C."/>
            <person name="Fan H."/>
            <person name="Li D."/>
            <person name="Dong L."/>
            <person name="Tao Y."/>
            <person name="Gao C."/>
            <person name="Wu H."/>
            <person name="Li Y."/>
            <person name="Cui Y."/>
            <person name="Guo X."/>
            <person name="Zheng S."/>
            <person name="Wang B."/>
            <person name="Yu K."/>
            <person name="Liang Q."/>
            <person name="Yang W."/>
            <person name="Lou X."/>
            <person name="Chen J."/>
            <person name="Feng M."/>
            <person name="Jian J."/>
            <person name="Zhang X."/>
            <person name="Luo G."/>
            <person name="Jiang Y."/>
            <person name="Liu J."/>
            <person name="Wang Z."/>
            <person name="Sha Y."/>
            <person name="Zhang B."/>
            <person name="Wu H."/>
            <person name="Tang D."/>
            <person name="Shen Q."/>
            <person name="Xue P."/>
            <person name="Zou S."/>
            <person name="Wang X."/>
            <person name="Liu X."/>
            <person name="Wang F."/>
            <person name="Yang Y."/>
            <person name="An X."/>
            <person name="Dong Z."/>
            <person name="Zhang K."/>
            <person name="Zhang X."/>
            <person name="Luo M.C."/>
            <person name="Dvorak J."/>
            <person name="Tong Y."/>
            <person name="Wang J."/>
            <person name="Yang H."/>
            <person name="Li Z."/>
            <person name="Wang D."/>
            <person name="Zhang A."/>
            <person name="Wang J."/>
        </authorList>
    </citation>
    <scope>NUCLEOTIDE SEQUENCE</scope>
    <source>
        <strain evidence="3">cv. G1812</strain>
    </source>
</reference>
<dbReference type="EnsemblPlants" id="TuG1812G0200005045.01.T08">
    <property type="protein sequence ID" value="TuG1812G0200005045.01.T08.cds323805"/>
    <property type="gene ID" value="TuG1812G0200005045.01"/>
</dbReference>
<dbReference type="EnsemblPlants" id="TuG1812G0200005045.01.T02">
    <property type="protein sequence ID" value="TuG1812G0200005045.01.T02.cds323805"/>
    <property type="gene ID" value="TuG1812G0200005045.01"/>
</dbReference>